<name>A0A0E2Z0S7_9GAMM</name>
<gene>
    <name evidence="2" type="ORF">IB75_10930</name>
</gene>
<protein>
    <submittedName>
        <fullName evidence="2">Uncharacterized protein</fullName>
    </submittedName>
</protein>
<feature type="chain" id="PRO_5002407760" evidence="1">
    <location>
        <begin position="21"/>
        <end position="86"/>
    </location>
</feature>
<evidence type="ECO:0000313" key="2">
    <source>
        <dbReference type="EMBL" id="KFI19114.1"/>
    </source>
</evidence>
<evidence type="ECO:0000313" key="3">
    <source>
        <dbReference type="Proteomes" id="UP000028839"/>
    </source>
</evidence>
<organism evidence="2 3">
    <name type="scientific">Nitrosococcus oceani C-27</name>
    <dbReference type="NCBI Taxonomy" id="314279"/>
    <lineage>
        <taxon>Bacteria</taxon>
        <taxon>Pseudomonadati</taxon>
        <taxon>Pseudomonadota</taxon>
        <taxon>Gammaproteobacteria</taxon>
        <taxon>Chromatiales</taxon>
        <taxon>Chromatiaceae</taxon>
        <taxon>Nitrosococcus</taxon>
    </lineage>
</organism>
<reference evidence="2 3" key="1">
    <citation type="submission" date="2014-07" db="EMBL/GenBank/DDBJ databases">
        <title>Comparative analysis of Nitrosococcus oceani genome inventories of strains from Pacific and Atlantic gyres.</title>
        <authorList>
            <person name="Lim C.K."/>
            <person name="Wang L."/>
            <person name="Sayavedra-Soto L.A."/>
            <person name="Klotz M.G."/>
        </authorList>
    </citation>
    <scope>NUCLEOTIDE SEQUENCE [LARGE SCALE GENOMIC DNA]</scope>
    <source>
        <strain evidence="2 3">C-27</strain>
    </source>
</reference>
<evidence type="ECO:0000256" key="1">
    <source>
        <dbReference type="SAM" id="SignalP"/>
    </source>
</evidence>
<dbReference type="EMBL" id="JPGN01000063">
    <property type="protein sequence ID" value="KFI19114.1"/>
    <property type="molecule type" value="Genomic_DNA"/>
</dbReference>
<accession>A0A0E2Z0S7</accession>
<keyword evidence="1" id="KW-0732">Signal</keyword>
<sequence length="86" mass="9137">MNKFVTLTVATALISSSALGATPENGWWWNQQTSGTGWSLEFQNGTMFASGFIYDDGGNPTWVSGSGIVNSNNQTTVELMRSTGGP</sequence>
<proteinExistence type="predicted"/>
<dbReference type="Proteomes" id="UP000028839">
    <property type="component" value="Unassembled WGS sequence"/>
</dbReference>
<dbReference type="OrthoDB" id="5749027at2"/>
<comment type="caution">
    <text evidence="2">The sequence shown here is derived from an EMBL/GenBank/DDBJ whole genome shotgun (WGS) entry which is preliminary data.</text>
</comment>
<dbReference type="HOGENOM" id="CLU_2494748_0_0_6"/>
<feature type="signal peptide" evidence="1">
    <location>
        <begin position="1"/>
        <end position="20"/>
    </location>
</feature>
<dbReference type="AlphaFoldDB" id="A0A0E2Z0S7"/>